<keyword evidence="2" id="KW-1185">Reference proteome</keyword>
<reference evidence="1 2" key="1">
    <citation type="journal article" date="2019" name="Nat. Ecol. Evol.">
        <title>Megaphylogeny resolves global patterns of mushroom evolution.</title>
        <authorList>
            <person name="Varga T."/>
            <person name="Krizsan K."/>
            <person name="Foldi C."/>
            <person name="Dima B."/>
            <person name="Sanchez-Garcia M."/>
            <person name="Sanchez-Ramirez S."/>
            <person name="Szollosi G.J."/>
            <person name="Szarkandi J.G."/>
            <person name="Papp V."/>
            <person name="Albert L."/>
            <person name="Andreopoulos W."/>
            <person name="Angelini C."/>
            <person name="Antonin V."/>
            <person name="Barry K.W."/>
            <person name="Bougher N.L."/>
            <person name="Buchanan P."/>
            <person name="Buyck B."/>
            <person name="Bense V."/>
            <person name="Catcheside P."/>
            <person name="Chovatia M."/>
            <person name="Cooper J."/>
            <person name="Damon W."/>
            <person name="Desjardin D."/>
            <person name="Finy P."/>
            <person name="Geml J."/>
            <person name="Haridas S."/>
            <person name="Hughes K."/>
            <person name="Justo A."/>
            <person name="Karasinski D."/>
            <person name="Kautmanova I."/>
            <person name="Kiss B."/>
            <person name="Kocsube S."/>
            <person name="Kotiranta H."/>
            <person name="LaButti K.M."/>
            <person name="Lechner B.E."/>
            <person name="Liimatainen K."/>
            <person name="Lipzen A."/>
            <person name="Lukacs Z."/>
            <person name="Mihaltcheva S."/>
            <person name="Morgado L.N."/>
            <person name="Niskanen T."/>
            <person name="Noordeloos M.E."/>
            <person name="Ohm R.A."/>
            <person name="Ortiz-Santana B."/>
            <person name="Ovrebo C."/>
            <person name="Racz N."/>
            <person name="Riley R."/>
            <person name="Savchenko A."/>
            <person name="Shiryaev A."/>
            <person name="Soop K."/>
            <person name="Spirin V."/>
            <person name="Szebenyi C."/>
            <person name="Tomsovsky M."/>
            <person name="Tulloss R.E."/>
            <person name="Uehling J."/>
            <person name="Grigoriev I.V."/>
            <person name="Vagvolgyi C."/>
            <person name="Papp T."/>
            <person name="Martin F.M."/>
            <person name="Miettinen O."/>
            <person name="Hibbett D.S."/>
            <person name="Nagy L.G."/>
        </authorList>
    </citation>
    <scope>NUCLEOTIDE SEQUENCE [LARGE SCALE GENOMIC DNA]</scope>
    <source>
        <strain evidence="1 2">CBS 166.37</strain>
    </source>
</reference>
<dbReference type="Proteomes" id="UP000308652">
    <property type="component" value="Unassembled WGS sequence"/>
</dbReference>
<evidence type="ECO:0000313" key="1">
    <source>
        <dbReference type="EMBL" id="TFK32672.1"/>
    </source>
</evidence>
<sequence length="178" mass="19488">MSNSQSLGSTHKSRICSSFIYSFSGAIPLLHNSRFGVRAPCNVKEADTFTFMLICMHTWGHVNDGIAQHYAEYVFAPSGLSCPKLLSGYDEVRAKCFQGSAASSDIIDTHAGPLKRVSTLRHIGTVGLYATAVIDGLNTRHVIAPSGQIKYCMEFGIWHEPQQLRLHILSNISCSILS</sequence>
<organism evidence="1 2">
    <name type="scientific">Crucibulum laeve</name>
    <dbReference type="NCBI Taxonomy" id="68775"/>
    <lineage>
        <taxon>Eukaryota</taxon>
        <taxon>Fungi</taxon>
        <taxon>Dikarya</taxon>
        <taxon>Basidiomycota</taxon>
        <taxon>Agaricomycotina</taxon>
        <taxon>Agaricomycetes</taxon>
        <taxon>Agaricomycetidae</taxon>
        <taxon>Agaricales</taxon>
        <taxon>Agaricineae</taxon>
        <taxon>Nidulariaceae</taxon>
        <taxon>Crucibulum</taxon>
    </lineage>
</organism>
<protein>
    <submittedName>
        <fullName evidence="1">Uncharacterized protein</fullName>
    </submittedName>
</protein>
<gene>
    <name evidence="1" type="ORF">BDQ12DRAFT_479238</name>
</gene>
<dbReference type="AlphaFoldDB" id="A0A5C3LIY1"/>
<evidence type="ECO:0000313" key="2">
    <source>
        <dbReference type="Proteomes" id="UP000308652"/>
    </source>
</evidence>
<accession>A0A5C3LIY1</accession>
<proteinExistence type="predicted"/>
<dbReference type="EMBL" id="ML213667">
    <property type="protein sequence ID" value="TFK32672.1"/>
    <property type="molecule type" value="Genomic_DNA"/>
</dbReference>
<name>A0A5C3LIY1_9AGAR</name>